<gene>
    <name evidence="2" type="ORF">XBO1_2530036</name>
</gene>
<dbReference type="Proteomes" id="UP000028483">
    <property type="component" value="Unassembled WGS sequence"/>
</dbReference>
<dbReference type="Pfam" id="PF07305">
    <property type="entry name" value="DUF1454"/>
    <property type="match status" value="1"/>
</dbReference>
<dbReference type="EMBL" id="CBSX010000172">
    <property type="protein sequence ID" value="CDH07122.1"/>
    <property type="molecule type" value="Genomic_DNA"/>
</dbReference>
<keyword evidence="1" id="KW-0472">Membrane</keyword>
<proteinExistence type="predicted"/>
<keyword evidence="1" id="KW-0812">Transmembrane</keyword>
<protein>
    <recommendedName>
        <fullName evidence="4">DUF1454 family protein</fullName>
    </recommendedName>
</protein>
<organism evidence="2 3">
    <name type="scientific">Xenorhabdus bovienii str. oregonense</name>
    <dbReference type="NCBI Taxonomy" id="1398202"/>
    <lineage>
        <taxon>Bacteria</taxon>
        <taxon>Pseudomonadati</taxon>
        <taxon>Pseudomonadota</taxon>
        <taxon>Gammaproteobacteria</taxon>
        <taxon>Enterobacterales</taxon>
        <taxon>Morganellaceae</taxon>
        <taxon>Xenorhabdus</taxon>
    </lineage>
</organism>
<dbReference type="InterPro" id="IPR009918">
    <property type="entry name" value="DUF1454"/>
</dbReference>
<evidence type="ECO:0000313" key="2">
    <source>
        <dbReference type="EMBL" id="CDH07122.1"/>
    </source>
</evidence>
<sequence>MPCKVKSVNIRAKQMPMPIQNSRRPIRPLNENPHCCNVMYSFPIVDAVFPVFTLSEYNMKTGMNKLLMTILIAFGLSLPLSAFAGEPSVTPDTRSQLMYLLPDSPTFEETIPVFREKYNKKYPEIPLHEYKVIVSKDISLPFIRAASKINEKIYSSAVLERGSEKIKSLQITLLPPQSEPEKEHNLALIKQYITALISQFEATLSPEQANEQLERLLQAAQSHRFFSQKIGAIRYVIVNSSENIMTFAIEPIKLSLSDAPANKN</sequence>
<evidence type="ECO:0000256" key="1">
    <source>
        <dbReference type="SAM" id="Phobius"/>
    </source>
</evidence>
<accession>A0A077NY83</accession>
<evidence type="ECO:0008006" key="4">
    <source>
        <dbReference type="Google" id="ProtNLM"/>
    </source>
</evidence>
<feature type="transmembrane region" description="Helical" evidence="1">
    <location>
        <begin position="66"/>
        <end position="85"/>
    </location>
</feature>
<comment type="caution">
    <text evidence="2">The sequence shown here is derived from an EMBL/GenBank/DDBJ whole genome shotgun (WGS) entry which is preliminary data.</text>
</comment>
<evidence type="ECO:0000313" key="3">
    <source>
        <dbReference type="Proteomes" id="UP000028483"/>
    </source>
</evidence>
<keyword evidence="1" id="KW-1133">Transmembrane helix</keyword>
<dbReference type="HOGENOM" id="CLU_1053575_0_0_6"/>
<name>A0A077NY83_XENBV</name>
<reference evidence="2" key="1">
    <citation type="submission" date="2013-07" db="EMBL/GenBank/DDBJ databases">
        <title>Sub-species coevolution in mutualistic symbiosis.</title>
        <authorList>
            <person name="Murfin K."/>
            <person name="Klassen J."/>
            <person name="Lee M."/>
            <person name="Forst S."/>
            <person name="Stock P."/>
            <person name="Goodrich-Blair H."/>
        </authorList>
    </citation>
    <scope>NUCLEOTIDE SEQUENCE [LARGE SCALE GENOMIC DNA]</scope>
    <source>
        <strain evidence="2">Oregonense</strain>
    </source>
</reference>
<dbReference type="AlphaFoldDB" id="A0A077NY83"/>